<evidence type="ECO:0000256" key="2">
    <source>
        <dbReference type="ARBA" id="ARBA00005540"/>
    </source>
</evidence>
<organism evidence="10 11">
    <name type="scientific">Alkalibacter saccharofermentans DSM 14828</name>
    <dbReference type="NCBI Taxonomy" id="1120975"/>
    <lineage>
        <taxon>Bacteria</taxon>
        <taxon>Bacillati</taxon>
        <taxon>Bacillota</taxon>
        <taxon>Clostridia</taxon>
        <taxon>Eubacteriales</taxon>
        <taxon>Eubacteriaceae</taxon>
        <taxon>Alkalibacter</taxon>
    </lineage>
</organism>
<dbReference type="PANTHER" id="PTHR38438:SF1">
    <property type="entry name" value="RIBOFLAVIN TRANSPORTER RIBU"/>
    <property type="match status" value="1"/>
</dbReference>
<evidence type="ECO:0000313" key="11">
    <source>
        <dbReference type="Proteomes" id="UP000184251"/>
    </source>
</evidence>
<dbReference type="EMBL" id="FQTU01000005">
    <property type="protein sequence ID" value="SHE66874.1"/>
    <property type="molecule type" value="Genomic_DNA"/>
</dbReference>
<feature type="transmembrane region" description="Helical" evidence="9">
    <location>
        <begin position="82"/>
        <end position="99"/>
    </location>
</feature>
<dbReference type="InterPro" id="IPR025720">
    <property type="entry name" value="RibU"/>
</dbReference>
<keyword evidence="5 9" id="KW-0812">Transmembrane</keyword>
<evidence type="ECO:0000313" key="10">
    <source>
        <dbReference type="EMBL" id="SHE66874.1"/>
    </source>
</evidence>
<comment type="function">
    <text evidence="8">Probably a riboflavin-binding protein that interacts with the energy-coupling factor (ECF) ABC-transporter complex.</text>
</comment>
<dbReference type="STRING" id="1120975.SAMN02746064_00952"/>
<comment type="similarity">
    <text evidence="2 8">Belongs to the prokaryotic riboflavin transporter (P-RFT) (TC 2.A.87) family.</text>
</comment>
<keyword evidence="11" id="KW-1185">Reference proteome</keyword>
<evidence type="ECO:0000256" key="8">
    <source>
        <dbReference type="PIRNR" id="PIRNR037778"/>
    </source>
</evidence>
<dbReference type="AlphaFoldDB" id="A0A1M4VCZ7"/>
<dbReference type="PIRSF" id="PIRSF037778">
    <property type="entry name" value="UCP037778_transp_RibU"/>
    <property type="match status" value="1"/>
</dbReference>
<protein>
    <recommendedName>
        <fullName evidence="8">Riboflavin transporter</fullName>
    </recommendedName>
</protein>
<gene>
    <name evidence="10" type="ORF">SAMN02746064_00952</name>
</gene>
<feature type="transmembrane region" description="Helical" evidence="9">
    <location>
        <begin position="111"/>
        <end position="130"/>
    </location>
</feature>
<reference evidence="10 11" key="1">
    <citation type="submission" date="2016-11" db="EMBL/GenBank/DDBJ databases">
        <authorList>
            <person name="Jaros S."/>
            <person name="Januszkiewicz K."/>
            <person name="Wedrychowicz H."/>
        </authorList>
    </citation>
    <scope>NUCLEOTIDE SEQUENCE [LARGE SCALE GENOMIC DNA]</scope>
    <source>
        <strain evidence="10 11">DSM 14828</strain>
    </source>
</reference>
<proteinExistence type="inferred from homology"/>
<evidence type="ECO:0000256" key="3">
    <source>
        <dbReference type="ARBA" id="ARBA00022448"/>
    </source>
</evidence>
<evidence type="ECO:0000256" key="9">
    <source>
        <dbReference type="SAM" id="Phobius"/>
    </source>
</evidence>
<dbReference type="Pfam" id="PF12822">
    <property type="entry name" value="ECF_trnsprt"/>
    <property type="match status" value="1"/>
</dbReference>
<keyword evidence="3 8" id="KW-0813">Transport</keyword>
<keyword evidence="4 8" id="KW-1003">Cell membrane</keyword>
<feature type="transmembrane region" description="Helical" evidence="9">
    <location>
        <begin position="12"/>
        <end position="36"/>
    </location>
</feature>
<dbReference type="GO" id="GO:0005886">
    <property type="term" value="C:plasma membrane"/>
    <property type="evidence" value="ECO:0007669"/>
    <property type="project" value="UniProtKB-SubCell"/>
</dbReference>
<comment type="subcellular location">
    <subcellularLocation>
        <location evidence="1">Cell membrane</location>
        <topology evidence="1">Multi-pass membrane protein</topology>
    </subcellularLocation>
</comment>
<dbReference type="PANTHER" id="PTHR38438">
    <property type="entry name" value="RIBOFLAVIN TRANSPORTER RIBU"/>
    <property type="match status" value="1"/>
</dbReference>
<accession>A0A1M4VCZ7</accession>
<dbReference type="Gene3D" id="1.10.1760.20">
    <property type="match status" value="1"/>
</dbReference>
<keyword evidence="7 8" id="KW-0472">Membrane</keyword>
<name>A0A1M4VCZ7_9FIRM</name>
<evidence type="ECO:0000256" key="7">
    <source>
        <dbReference type="ARBA" id="ARBA00023136"/>
    </source>
</evidence>
<keyword evidence="6 9" id="KW-1133">Transmembrane helix</keyword>
<dbReference type="InterPro" id="IPR024529">
    <property type="entry name" value="ECF_trnsprt_substrate-spec"/>
</dbReference>
<evidence type="ECO:0000256" key="4">
    <source>
        <dbReference type="ARBA" id="ARBA00022475"/>
    </source>
</evidence>
<evidence type="ECO:0000256" key="1">
    <source>
        <dbReference type="ARBA" id="ARBA00004651"/>
    </source>
</evidence>
<evidence type="ECO:0000256" key="6">
    <source>
        <dbReference type="ARBA" id="ARBA00022989"/>
    </source>
</evidence>
<evidence type="ECO:0000256" key="5">
    <source>
        <dbReference type="ARBA" id="ARBA00022692"/>
    </source>
</evidence>
<dbReference type="Proteomes" id="UP000184251">
    <property type="component" value="Unassembled WGS sequence"/>
</dbReference>
<sequence>MQNSKTKFLTRVGVLSTIAFALMYLEFSVPLFPAFLKFDLSDVPALLGGFALGPLAGTIIELIKNLLFLLIKGTMTGGVGELANFVIGTAWVVPAAIIYRKNKTKKNAIKALVVGAVSMVVAAALLNYFIMLPLYAKIMPIEAIIAMGSAVNPNIVSFETLVLFGITPFNIFKTSIVSVVTALMYKKVSPVLHK</sequence>
<dbReference type="RefSeq" id="WP_073269942.1">
    <property type="nucleotide sequence ID" value="NZ_FQTU01000005.1"/>
</dbReference>
<dbReference type="OrthoDB" id="9809216at2"/>
<dbReference type="GO" id="GO:0032217">
    <property type="term" value="F:riboflavin transmembrane transporter activity"/>
    <property type="evidence" value="ECO:0007669"/>
    <property type="project" value="UniProtKB-UniRule"/>
</dbReference>